<dbReference type="EMBL" id="BMAW01021892">
    <property type="protein sequence ID" value="GFT75350.1"/>
    <property type="molecule type" value="Genomic_DNA"/>
</dbReference>
<evidence type="ECO:0000256" key="1">
    <source>
        <dbReference type="SAM" id="MobiDB-lite"/>
    </source>
</evidence>
<keyword evidence="3" id="KW-1185">Reference proteome</keyword>
<dbReference type="AlphaFoldDB" id="A0A8X6PM64"/>
<sequence length="99" mass="11135">MFTDSHREILGGDIIVMYQSQFKDNMEDNFLYVEHLSFNGDDRDVHGGDHGDDPRDGHDDGGGHDVRDDHDDDGGHDAHDDRDDDRDDHGGHDGDALHQ</sequence>
<reference evidence="2" key="1">
    <citation type="submission" date="2020-08" db="EMBL/GenBank/DDBJ databases">
        <title>Multicomponent nature underlies the extraordinary mechanical properties of spider dragline silk.</title>
        <authorList>
            <person name="Kono N."/>
            <person name="Nakamura H."/>
            <person name="Mori M."/>
            <person name="Yoshida Y."/>
            <person name="Ohtoshi R."/>
            <person name="Malay A.D."/>
            <person name="Moran D.A.P."/>
            <person name="Tomita M."/>
            <person name="Numata K."/>
            <person name="Arakawa K."/>
        </authorList>
    </citation>
    <scope>NUCLEOTIDE SEQUENCE</scope>
</reference>
<comment type="caution">
    <text evidence="2">The sequence shown here is derived from an EMBL/GenBank/DDBJ whole genome shotgun (WGS) entry which is preliminary data.</text>
</comment>
<feature type="region of interest" description="Disordered" evidence="1">
    <location>
        <begin position="39"/>
        <end position="99"/>
    </location>
</feature>
<protein>
    <submittedName>
        <fullName evidence="2">Uncharacterized protein</fullName>
    </submittedName>
</protein>
<name>A0A8X6PM64_NEPPI</name>
<evidence type="ECO:0000313" key="3">
    <source>
        <dbReference type="Proteomes" id="UP000887013"/>
    </source>
</evidence>
<gene>
    <name evidence="2" type="ORF">NPIL_28121</name>
</gene>
<organism evidence="2 3">
    <name type="scientific">Nephila pilipes</name>
    <name type="common">Giant wood spider</name>
    <name type="synonym">Nephila maculata</name>
    <dbReference type="NCBI Taxonomy" id="299642"/>
    <lineage>
        <taxon>Eukaryota</taxon>
        <taxon>Metazoa</taxon>
        <taxon>Ecdysozoa</taxon>
        <taxon>Arthropoda</taxon>
        <taxon>Chelicerata</taxon>
        <taxon>Arachnida</taxon>
        <taxon>Araneae</taxon>
        <taxon>Araneomorphae</taxon>
        <taxon>Entelegynae</taxon>
        <taxon>Araneoidea</taxon>
        <taxon>Nephilidae</taxon>
        <taxon>Nephila</taxon>
    </lineage>
</organism>
<feature type="compositionally biased region" description="Basic and acidic residues" evidence="1">
    <location>
        <begin position="40"/>
        <end position="99"/>
    </location>
</feature>
<accession>A0A8X6PM64</accession>
<proteinExistence type="predicted"/>
<evidence type="ECO:0000313" key="2">
    <source>
        <dbReference type="EMBL" id="GFT75350.1"/>
    </source>
</evidence>
<dbReference type="Proteomes" id="UP000887013">
    <property type="component" value="Unassembled WGS sequence"/>
</dbReference>